<dbReference type="Gene3D" id="2.60.120.260">
    <property type="entry name" value="Galactose-binding domain-like"/>
    <property type="match status" value="1"/>
</dbReference>
<evidence type="ECO:0000313" key="13">
    <source>
        <dbReference type="Proteomes" id="UP000579945"/>
    </source>
</evidence>
<keyword evidence="13" id="KW-1185">Reference proteome</keyword>
<keyword evidence="3 9" id="KW-0136">Cellulose degradation</keyword>
<comment type="similarity">
    <text evidence="9">Belongs to the glycosyl hydrolase family 6.</text>
</comment>
<dbReference type="GO" id="GO:0004553">
    <property type="term" value="F:hydrolase activity, hydrolyzing O-glycosyl compounds"/>
    <property type="evidence" value="ECO:0007669"/>
    <property type="project" value="InterPro"/>
</dbReference>
<dbReference type="GeneID" id="95389387"/>
<accession>A0A7W5VFZ3</accession>
<keyword evidence="1 9" id="KW-0732">Signal</keyword>
<evidence type="ECO:0000256" key="4">
    <source>
        <dbReference type="ARBA" id="ARBA00023157"/>
    </source>
</evidence>
<dbReference type="RefSeq" id="WP_312895537.1">
    <property type="nucleotide sequence ID" value="NZ_JACIBV010000001.1"/>
</dbReference>
<evidence type="ECO:0000256" key="5">
    <source>
        <dbReference type="ARBA" id="ARBA00023277"/>
    </source>
</evidence>
<dbReference type="Gene3D" id="3.20.20.40">
    <property type="entry name" value="1, 4-beta cellobiohydrolase"/>
    <property type="match status" value="1"/>
</dbReference>
<dbReference type="PANTHER" id="PTHR34876">
    <property type="match status" value="1"/>
</dbReference>
<evidence type="ECO:0000256" key="10">
    <source>
        <dbReference type="SAM" id="MobiDB-lite"/>
    </source>
</evidence>
<dbReference type="SUPFAM" id="SSF49785">
    <property type="entry name" value="Galactose-binding domain-like"/>
    <property type="match status" value="1"/>
</dbReference>
<feature type="compositionally biased region" description="Low complexity" evidence="10">
    <location>
        <begin position="181"/>
        <end position="195"/>
    </location>
</feature>
<proteinExistence type="inferred from homology"/>
<dbReference type="PROSITE" id="PS00656">
    <property type="entry name" value="GLYCOSYL_HYDROL_F6_2"/>
    <property type="match status" value="1"/>
</dbReference>
<dbReference type="Pfam" id="PF02018">
    <property type="entry name" value="CBM_4_9"/>
    <property type="match status" value="1"/>
</dbReference>
<evidence type="ECO:0000256" key="8">
    <source>
        <dbReference type="PROSITE-ProRule" id="PRU10057"/>
    </source>
</evidence>
<evidence type="ECO:0000313" key="12">
    <source>
        <dbReference type="EMBL" id="MBB3727067.1"/>
    </source>
</evidence>
<reference evidence="12 13" key="1">
    <citation type="submission" date="2020-08" db="EMBL/GenBank/DDBJ databases">
        <title>Sequencing the genomes of 1000 actinobacteria strains.</title>
        <authorList>
            <person name="Klenk H.-P."/>
        </authorList>
    </citation>
    <scope>NUCLEOTIDE SEQUENCE [LARGE SCALE GENOMIC DNA]</scope>
    <source>
        <strain evidence="12 13">DSM 44320</strain>
    </source>
</reference>
<organism evidence="12 13">
    <name type="scientific">Nonomuraea dietziae</name>
    <dbReference type="NCBI Taxonomy" id="65515"/>
    <lineage>
        <taxon>Bacteria</taxon>
        <taxon>Bacillati</taxon>
        <taxon>Actinomycetota</taxon>
        <taxon>Actinomycetes</taxon>
        <taxon>Streptosporangiales</taxon>
        <taxon>Streptosporangiaceae</taxon>
        <taxon>Nonomuraea</taxon>
    </lineage>
</organism>
<dbReference type="InterPro" id="IPR016288">
    <property type="entry name" value="Beta_cellobiohydrolase"/>
</dbReference>
<feature type="chain" id="PRO_5039758285" description="Glucanase" evidence="9">
    <location>
        <begin position="23"/>
        <end position="493"/>
    </location>
</feature>
<name>A0A7W5VFZ3_9ACTN</name>
<keyword evidence="4" id="KW-1015">Disulfide bond</keyword>
<feature type="active site" description="Proton donor" evidence="8">
    <location>
        <position position="323"/>
    </location>
</feature>
<feature type="domain" description="CBM-cenC" evidence="11">
    <location>
        <begin position="31"/>
        <end position="154"/>
    </location>
</feature>
<dbReference type="EMBL" id="JACIBV010000001">
    <property type="protein sequence ID" value="MBB3727067.1"/>
    <property type="molecule type" value="Genomic_DNA"/>
</dbReference>
<dbReference type="PANTHER" id="PTHR34876:SF4">
    <property type="entry name" value="1,4-BETA-D-GLUCAN CELLOBIOHYDROLASE C-RELATED"/>
    <property type="match status" value="1"/>
</dbReference>
<evidence type="ECO:0000256" key="9">
    <source>
        <dbReference type="RuleBase" id="RU361186"/>
    </source>
</evidence>
<dbReference type="InterPro" id="IPR001524">
    <property type="entry name" value="Glyco_hydro_6_CS"/>
</dbReference>
<dbReference type="EC" id="3.2.1.-" evidence="9"/>
<evidence type="ECO:0000259" key="11">
    <source>
        <dbReference type="Pfam" id="PF02018"/>
    </source>
</evidence>
<dbReference type="InterPro" id="IPR036434">
    <property type="entry name" value="Beta_cellobiohydrolase_sf"/>
</dbReference>
<dbReference type="PRINTS" id="PR00733">
    <property type="entry name" value="GLHYDRLASE6"/>
</dbReference>
<sequence>MRLLTRLMAVTASTVTVLSVTAAVSAAAVPELVVNGTFGSGTAPWWKSANTTMALDAERLRVNVPGGTANPWDAMIGHNDIKLTSGKAYKLSFDASASAPVTAVTTVQLANSPYTNTLTKTISLTTTSKRFSFPFTSSLSTSGGQVSFQLGKNAGFSFYLDNVSLTETSSTSPSPSPSPTTTPTTSPTTSPTTTPKPEEPGSGPVAMTDGFYVDPQSNPAIWVRANAGDSRAARIKSSISDKPMARWFGNWSGDVGAAVSRHVAAADAANKLPVLVAYNIPGRDACGGHSGGGAGSESAYKTWISAFASGIGNRPAIVVIEPDSLGDFGCMTDTAIQARNRMLVYATQQFRDKAPNAWAYLDGGNAGWVAAGTMATRLKNAGVGNIRGFSVNVSNYYTTAQSATYASSVKASLGGTATFVIDTSRNGNGSNGEWCNPAGRKLGTPTQLGGGGGAEMLLWVKIPGDSDGNCGIAPNVPAGQFSPAIAIRLIDGT</sequence>
<evidence type="ECO:0000256" key="3">
    <source>
        <dbReference type="ARBA" id="ARBA00023001"/>
    </source>
</evidence>
<keyword evidence="7 9" id="KW-0624">Polysaccharide degradation</keyword>
<keyword evidence="2 9" id="KW-0378">Hydrolase</keyword>
<feature type="signal peptide" evidence="9">
    <location>
        <begin position="1"/>
        <end position="22"/>
    </location>
</feature>
<dbReference type="Pfam" id="PF01341">
    <property type="entry name" value="Glyco_hydro_6"/>
    <property type="match status" value="1"/>
</dbReference>
<dbReference type="InterPro" id="IPR003305">
    <property type="entry name" value="CenC_carb-bd"/>
</dbReference>
<dbReference type="SUPFAM" id="SSF51989">
    <property type="entry name" value="Glycosyl hydrolases family 6, cellulases"/>
    <property type="match status" value="1"/>
</dbReference>
<evidence type="ECO:0000256" key="1">
    <source>
        <dbReference type="ARBA" id="ARBA00022729"/>
    </source>
</evidence>
<evidence type="ECO:0000256" key="6">
    <source>
        <dbReference type="ARBA" id="ARBA00023295"/>
    </source>
</evidence>
<protein>
    <recommendedName>
        <fullName evidence="9">Glucanase</fullName>
        <ecNumber evidence="9">3.2.1.-</ecNumber>
    </recommendedName>
</protein>
<dbReference type="InterPro" id="IPR008979">
    <property type="entry name" value="Galactose-bd-like_sf"/>
</dbReference>
<gene>
    <name evidence="12" type="ORF">FHR33_002927</name>
</gene>
<keyword evidence="5 9" id="KW-0119">Carbohydrate metabolism</keyword>
<feature type="region of interest" description="Disordered" evidence="10">
    <location>
        <begin position="167"/>
        <end position="210"/>
    </location>
</feature>
<keyword evidence="6 9" id="KW-0326">Glycosidase</keyword>
<evidence type="ECO:0000256" key="7">
    <source>
        <dbReference type="ARBA" id="ARBA00023326"/>
    </source>
</evidence>
<dbReference type="AlphaFoldDB" id="A0A7W5VFZ3"/>
<comment type="caution">
    <text evidence="12">The sequence shown here is derived from an EMBL/GenBank/DDBJ whole genome shotgun (WGS) entry which is preliminary data.</text>
</comment>
<dbReference type="Proteomes" id="UP000579945">
    <property type="component" value="Unassembled WGS sequence"/>
</dbReference>
<evidence type="ECO:0000256" key="2">
    <source>
        <dbReference type="ARBA" id="ARBA00022801"/>
    </source>
</evidence>
<dbReference type="GO" id="GO:0030245">
    <property type="term" value="P:cellulose catabolic process"/>
    <property type="evidence" value="ECO:0007669"/>
    <property type="project" value="UniProtKB-KW"/>
</dbReference>